<dbReference type="GO" id="GO:0015035">
    <property type="term" value="F:protein-disulfide reductase activity"/>
    <property type="evidence" value="ECO:0007669"/>
    <property type="project" value="InterPro"/>
</dbReference>
<reference evidence="1" key="1">
    <citation type="submission" date="2022-04" db="EMBL/GenBank/DDBJ databases">
        <title>Carnegiea gigantea Genome sequencing and assembly v2.</title>
        <authorList>
            <person name="Copetti D."/>
            <person name="Sanderson M.J."/>
            <person name="Burquez A."/>
            <person name="Wojciechowski M.F."/>
        </authorList>
    </citation>
    <scope>NUCLEOTIDE SEQUENCE</scope>
    <source>
        <strain evidence="1">SGP5-SGP5p</strain>
        <tissue evidence="1">Aerial part</tissue>
    </source>
</reference>
<dbReference type="Proteomes" id="UP001153076">
    <property type="component" value="Unassembled WGS sequence"/>
</dbReference>
<evidence type="ECO:0000313" key="1">
    <source>
        <dbReference type="EMBL" id="KAJ8449133.1"/>
    </source>
</evidence>
<proteinExistence type="predicted"/>
<dbReference type="OrthoDB" id="441708at2759"/>
<keyword evidence="2" id="KW-1185">Reference proteome</keyword>
<name>A0A9Q1KUI0_9CARY</name>
<organism evidence="1 2">
    <name type="scientific">Carnegiea gigantea</name>
    <dbReference type="NCBI Taxonomy" id="171969"/>
    <lineage>
        <taxon>Eukaryota</taxon>
        <taxon>Viridiplantae</taxon>
        <taxon>Streptophyta</taxon>
        <taxon>Embryophyta</taxon>
        <taxon>Tracheophyta</taxon>
        <taxon>Spermatophyta</taxon>
        <taxon>Magnoliopsida</taxon>
        <taxon>eudicotyledons</taxon>
        <taxon>Gunneridae</taxon>
        <taxon>Pentapetalae</taxon>
        <taxon>Caryophyllales</taxon>
        <taxon>Cactineae</taxon>
        <taxon>Cactaceae</taxon>
        <taxon>Cactoideae</taxon>
        <taxon>Echinocereeae</taxon>
        <taxon>Carnegiea</taxon>
    </lineage>
</organism>
<dbReference type="AlphaFoldDB" id="A0A9Q1KUI0"/>
<protein>
    <recommendedName>
        <fullName evidence="3">Thiol-disulfide oxidoreductase DCC</fullName>
    </recommendedName>
</protein>
<dbReference type="InterPro" id="IPR007263">
    <property type="entry name" value="DCC1-like"/>
</dbReference>
<dbReference type="Pfam" id="PF04134">
    <property type="entry name" value="DCC1-like"/>
    <property type="match status" value="1"/>
</dbReference>
<comment type="caution">
    <text evidence="1">The sequence shown here is derived from an EMBL/GenBank/DDBJ whole genome shotgun (WGS) entry which is preliminary data.</text>
</comment>
<dbReference type="CDD" id="cd01659">
    <property type="entry name" value="TRX_superfamily"/>
    <property type="match status" value="1"/>
</dbReference>
<dbReference type="PANTHER" id="PTHR34290:SF2">
    <property type="entry name" value="OS04G0668800 PROTEIN"/>
    <property type="match status" value="1"/>
</dbReference>
<evidence type="ECO:0000313" key="2">
    <source>
        <dbReference type="Proteomes" id="UP001153076"/>
    </source>
</evidence>
<dbReference type="EMBL" id="JAKOGI010000025">
    <property type="protein sequence ID" value="KAJ8449133.1"/>
    <property type="molecule type" value="Genomic_DNA"/>
</dbReference>
<evidence type="ECO:0008006" key="3">
    <source>
        <dbReference type="Google" id="ProtNLM"/>
    </source>
</evidence>
<dbReference type="InterPro" id="IPR044691">
    <property type="entry name" value="DCC1_Trx"/>
</dbReference>
<gene>
    <name evidence="1" type="ORF">Cgig2_004188</name>
</gene>
<dbReference type="SUPFAM" id="SSF52833">
    <property type="entry name" value="Thioredoxin-like"/>
    <property type="match status" value="1"/>
</dbReference>
<dbReference type="PANTHER" id="PTHR34290">
    <property type="entry name" value="SI:CH73-390P7.2"/>
    <property type="match status" value="1"/>
</dbReference>
<sequence length="205" mass="23225">MALRNAISIGRRANPSFLSASSAFCNLKFGIHHFPFSSPHHVSKPGFRYSIRAVQEANTVEPAVASKRDLEKQSDSGQNWKIKMLYDGDCPLCMREVNMLRERNKEYGTIKFVDISSEEYSPEENQGLDYKTVMGRIHAILSDGTVVTDVEVATIANAVYGIWAKYRLSITGRPPIEEILESRRKKVCRELFSVQPNSCFNELLF</sequence>
<accession>A0A9Q1KUI0</accession>
<dbReference type="InterPro" id="IPR036249">
    <property type="entry name" value="Thioredoxin-like_sf"/>
</dbReference>